<dbReference type="GO" id="GO:0005737">
    <property type="term" value="C:cytoplasm"/>
    <property type="evidence" value="ECO:0007669"/>
    <property type="project" value="TreeGrafter"/>
</dbReference>
<evidence type="ECO:0000313" key="3">
    <source>
        <dbReference type="EMBL" id="KAF7639509.1"/>
    </source>
</evidence>
<sequence length="267" mass="31285">RFSITPILPSSLTSKNLELISANVVHIENKKLITKIFSLLPKLEKKFQHLKRVYNNKILISIGNNDEEEENILSTIKELVVEQEDIKIFQQFVPKYPPLTQSQCELAKKYWPISFHKNILLESKLNKEYFSLKEIEIYSNLFIKVELIKGVLFYDPQKNKIICTSTIDLKHPLKHKVIECIDNLAKINEKEKNNLEEDGQYLGTGFDAILFKEPCTMCAMALTHCRIKRIFFNLKNERNGALISKWRIQELNSLNHNFEVFQINEIF</sequence>
<protein>
    <submittedName>
        <fullName evidence="3">CMP/dCMP-type deaminase domain-containing protein</fullName>
    </submittedName>
</protein>
<dbReference type="AlphaFoldDB" id="A0A8T0A2I0"/>
<gene>
    <name evidence="3" type="ORF">Mgra_00000837</name>
</gene>
<comment type="caution">
    <text evidence="3">The sequence shown here is derived from an EMBL/GenBank/DDBJ whole genome shotgun (WGS) entry which is preliminary data.</text>
</comment>
<keyword evidence="4" id="KW-1185">Reference proteome</keyword>
<dbReference type="SUPFAM" id="SSF53927">
    <property type="entry name" value="Cytidine deaminase-like"/>
    <property type="match status" value="1"/>
</dbReference>
<evidence type="ECO:0000256" key="2">
    <source>
        <dbReference type="ARBA" id="ARBA00038160"/>
    </source>
</evidence>
<dbReference type="EMBL" id="JABEBT010000004">
    <property type="protein sequence ID" value="KAF7639509.1"/>
    <property type="molecule type" value="Genomic_DNA"/>
</dbReference>
<dbReference type="Proteomes" id="UP000605970">
    <property type="component" value="Unassembled WGS sequence"/>
</dbReference>
<dbReference type="Gene3D" id="3.40.140.10">
    <property type="entry name" value="Cytidine Deaminase, domain 2"/>
    <property type="match status" value="1"/>
</dbReference>
<proteinExistence type="inferred from homology"/>
<comment type="similarity">
    <text evidence="2">Belongs to the cytidine and deoxycytidylate deaminase family. ADAT3 subfamily.</text>
</comment>
<dbReference type="GO" id="GO:0005634">
    <property type="term" value="C:nucleus"/>
    <property type="evidence" value="ECO:0007669"/>
    <property type="project" value="TreeGrafter"/>
</dbReference>
<dbReference type="OrthoDB" id="3180714at2759"/>
<dbReference type="PANTHER" id="PTHR11079">
    <property type="entry name" value="CYTOSINE DEAMINASE FAMILY MEMBER"/>
    <property type="match status" value="1"/>
</dbReference>
<dbReference type="InterPro" id="IPR016193">
    <property type="entry name" value="Cytidine_deaminase-like"/>
</dbReference>
<dbReference type="GO" id="GO:0052717">
    <property type="term" value="F:tRNA-specific adenosine-34 deaminase activity"/>
    <property type="evidence" value="ECO:0007669"/>
    <property type="project" value="TreeGrafter"/>
</dbReference>
<accession>A0A8T0A2I0</accession>
<evidence type="ECO:0000256" key="1">
    <source>
        <dbReference type="ARBA" id="ARBA00022694"/>
    </source>
</evidence>
<evidence type="ECO:0000313" key="4">
    <source>
        <dbReference type="Proteomes" id="UP000605970"/>
    </source>
</evidence>
<dbReference type="GO" id="GO:0008033">
    <property type="term" value="P:tRNA processing"/>
    <property type="evidence" value="ECO:0007669"/>
    <property type="project" value="UniProtKB-KW"/>
</dbReference>
<reference evidence="3" key="1">
    <citation type="journal article" date="2020" name="Ecol. Evol.">
        <title>Genome structure and content of the rice root-knot nematode (Meloidogyne graminicola).</title>
        <authorList>
            <person name="Phan N.T."/>
            <person name="Danchin E.G.J."/>
            <person name="Klopp C."/>
            <person name="Perfus-Barbeoch L."/>
            <person name="Kozlowski D.K."/>
            <person name="Koutsovoulos G.D."/>
            <person name="Lopez-Roques C."/>
            <person name="Bouchez O."/>
            <person name="Zahm M."/>
            <person name="Besnard G."/>
            <person name="Bellafiore S."/>
        </authorList>
    </citation>
    <scope>NUCLEOTIDE SEQUENCE</scope>
    <source>
        <strain evidence="3">VN-18</strain>
    </source>
</reference>
<keyword evidence="1" id="KW-0819">tRNA processing</keyword>
<feature type="non-terminal residue" evidence="3">
    <location>
        <position position="1"/>
    </location>
</feature>
<organism evidence="3 4">
    <name type="scientific">Meloidogyne graminicola</name>
    <dbReference type="NCBI Taxonomy" id="189291"/>
    <lineage>
        <taxon>Eukaryota</taxon>
        <taxon>Metazoa</taxon>
        <taxon>Ecdysozoa</taxon>
        <taxon>Nematoda</taxon>
        <taxon>Chromadorea</taxon>
        <taxon>Rhabditida</taxon>
        <taxon>Tylenchina</taxon>
        <taxon>Tylenchomorpha</taxon>
        <taxon>Tylenchoidea</taxon>
        <taxon>Meloidogynidae</taxon>
        <taxon>Meloidogyninae</taxon>
        <taxon>Meloidogyne</taxon>
    </lineage>
</organism>
<dbReference type="PANTHER" id="PTHR11079:SF156">
    <property type="entry name" value="INACTIVE TRNA-SPECIFIC ADENOSINE DEAMINASE-LIKE PROTEIN 3-RELATED"/>
    <property type="match status" value="1"/>
</dbReference>
<name>A0A8T0A2I0_9BILA</name>